<comment type="similarity">
    <text evidence="5">Belongs to the FMN-dependent alpha-hydroxy acid dehydrogenase family.</text>
</comment>
<evidence type="ECO:0000256" key="3">
    <source>
        <dbReference type="ARBA" id="ARBA00022643"/>
    </source>
</evidence>
<dbReference type="EMBL" id="VNFE01000007">
    <property type="protein sequence ID" value="TVU87791.1"/>
    <property type="molecule type" value="Genomic_DNA"/>
</dbReference>
<evidence type="ECO:0000256" key="6">
    <source>
        <dbReference type="PIRSR" id="PIRSR000138-1"/>
    </source>
</evidence>
<dbReference type="SUPFAM" id="SSF51395">
    <property type="entry name" value="FMN-linked oxidoreductases"/>
    <property type="match status" value="1"/>
</dbReference>
<evidence type="ECO:0000259" key="8">
    <source>
        <dbReference type="PROSITE" id="PS51349"/>
    </source>
</evidence>
<dbReference type="FunFam" id="3.20.20.70:FF:000029">
    <property type="entry name" value="L-lactate dehydrogenase"/>
    <property type="match status" value="1"/>
</dbReference>
<feature type="binding site" evidence="7">
    <location>
        <position position="139"/>
    </location>
    <ligand>
        <name>FMN</name>
        <dbReference type="ChEBI" id="CHEBI:58210"/>
    </ligand>
</feature>
<feature type="binding site" evidence="7">
    <location>
        <position position="117"/>
    </location>
    <ligand>
        <name>FMN</name>
        <dbReference type="ChEBI" id="CHEBI:58210"/>
    </ligand>
</feature>
<feature type="binding site" evidence="7">
    <location>
        <position position="291"/>
    </location>
    <ligand>
        <name>glyoxylate</name>
        <dbReference type="ChEBI" id="CHEBI:36655"/>
    </ligand>
</feature>
<evidence type="ECO:0000313" key="9">
    <source>
        <dbReference type="EMBL" id="TVU87791.1"/>
    </source>
</evidence>
<comment type="cofactor">
    <cofactor evidence="1">
        <name>FMN</name>
        <dbReference type="ChEBI" id="CHEBI:58210"/>
    </cofactor>
</comment>
<protein>
    <submittedName>
        <fullName evidence="9">Alpha-hydroxy-acid oxidizing protein</fullName>
    </submittedName>
</protein>
<reference evidence="9 10" key="1">
    <citation type="submission" date="2019-07" db="EMBL/GenBank/DDBJ databases">
        <title>Diversity of Bacteria from Kongsfjorden, Arctic.</title>
        <authorList>
            <person name="Yu Y."/>
        </authorList>
    </citation>
    <scope>NUCLEOTIDE SEQUENCE [LARGE SCALE GENOMIC DNA]</scope>
    <source>
        <strain evidence="9 10">SM1922</strain>
    </source>
</reference>
<dbReference type="GO" id="GO:0009060">
    <property type="term" value="P:aerobic respiration"/>
    <property type="evidence" value="ECO:0007669"/>
    <property type="project" value="TreeGrafter"/>
</dbReference>
<feature type="binding site" evidence="7">
    <location>
        <position position="264"/>
    </location>
    <ligand>
        <name>FMN</name>
        <dbReference type="ChEBI" id="CHEBI:58210"/>
    </ligand>
</feature>
<sequence length="422" mass="46094">MKRRYAPSHRWRHAQSIDELATMASSRLPAFAWEYLNAGAEDEHTLNDNRRAFQRWQWRPRTLVDLSEIDSRTTLLGQECAIPLAIAPTGYNGMLWRDADIALARAAQRHDVPFTLSTVSCNSLEEVAAAVPTGRLWFQLYPLRDKSATQDLIERAQAANAEALVVTTDAVVLGRREWDSRSYLNPRRLTMGHTLDALCHPRWAAQALWPNGLPTLGNLLKYLPAGEHSAASAATYISQQMATDLTWEALAEIRQQWSGKLIIKGILNAEDARHCQRLGANAIVVTNHGGRQLDGSPASLDCLPPIVDAVGKELEVLLDSGIRRGSDIAKALALGANGVLSGRATLYGLAVGGEAGANHALTLLQQQLHNTLALLGRPCVSQLDRDCLGLPLHLSHDNSHYLTANSVDSPTQTVQPTMGDLS</sequence>
<dbReference type="GO" id="GO:0005886">
    <property type="term" value="C:plasma membrane"/>
    <property type="evidence" value="ECO:0007669"/>
    <property type="project" value="TreeGrafter"/>
</dbReference>
<dbReference type="InterPro" id="IPR012133">
    <property type="entry name" value="Alpha-hydoxy_acid_DH_FMN"/>
</dbReference>
<accession>A0A558J2A6</accession>
<feature type="binding site" evidence="7">
    <location>
        <begin position="319"/>
        <end position="323"/>
    </location>
    <ligand>
        <name>FMN</name>
        <dbReference type="ChEBI" id="CHEBI:58210"/>
    </ligand>
</feature>
<dbReference type="InterPro" id="IPR000262">
    <property type="entry name" value="FMN-dep_DH"/>
</dbReference>
<keyword evidence="2 7" id="KW-0285">Flavoprotein</keyword>
<dbReference type="RefSeq" id="WP_081899038.1">
    <property type="nucleotide sequence ID" value="NZ_VNFE01000007.1"/>
</dbReference>
<dbReference type="PANTHER" id="PTHR10578:SF107">
    <property type="entry name" value="2-HYDROXYACID OXIDASE 1"/>
    <property type="match status" value="1"/>
</dbReference>
<evidence type="ECO:0000256" key="1">
    <source>
        <dbReference type="ARBA" id="ARBA00001917"/>
    </source>
</evidence>
<dbReference type="GO" id="GO:0004459">
    <property type="term" value="F:L-lactate dehydrogenase (NAD+) activity"/>
    <property type="evidence" value="ECO:0007669"/>
    <property type="project" value="TreeGrafter"/>
</dbReference>
<keyword evidence="3 7" id="KW-0288">FMN</keyword>
<name>A0A558J2A6_9GAMM</name>
<dbReference type="Pfam" id="PF01070">
    <property type="entry name" value="FMN_dh"/>
    <property type="match status" value="1"/>
</dbReference>
<dbReference type="PIRSF" id="PIRSF000138">
    <property type="entry name" value="Al-hdrx_acd_dh"/>
    <property type="match status" value="1"/>
</dbReference>
<dbReference type="InterPro" id="IPR013785">
    <property type="entry name" value="Aldolase_TIM"/>
</dbReference>
<feature type="binding site" evidence="7">
    <location>
        <position position="35"/>
    </location>
    <ligand>
        <name>glyoxylate</name>
        <dbReference type="ChEBI" id="CHEBI:36655"/>
    </ligand>
</feature>
<evidence type="ECO:0000256" key="7">
    <source>
        <dbReference type="PIRSR" id="PIRSR000138-2"/>
    </source>
</evidence>
<feature type="binding site" evidence="7">
    <location>
        <position position="288"/>
    </location>
    <ligand>
        <name>glyoxylate</name>
        <dbReference type="ChEBI" id="CHEBI:36655"/>
    </ligand>
</feature>
<dbReference type="AlphaFoldDB" id="A0A558J2A6"/>
<evidence type="ECO:0000313" key="10">
    <source>
        <dbReference type="Proteomes" id="UP000317288"/>
    </source>
</evidence>
<evidence type="ECO:0000256" key="2">
    <source>
        <dbReference type="ARBA" id="ARBA00022630"/>
    </source>
</evidence>
<dbReference type="GO" id="GO:0010181">
    <property type="term" value="F:FMN binding"/>
    <property type="evidence" value="ECO:0007669"/>
    <property type="project" value="InterPro"/>
</dbReference>
<proteinExistence type="inferred from homology"/>
<dbReference type="PROSITE" id="PS51349">
    <property type="entry name" value="FMN_HYDROXY_ACID_DH_2"/>
    <property type="match status" value="1"/>
</dbReference>
<evidence type="ECO:0000256" key="5">
    <source>
        <dbReference type="ARBA" id="ARBA00024042"/>
    </source>
</evidence>
<gene>
    <name evidence="9" type="ORF">FQP89_19630</name>
</gene>
<feature type="binding site" evidence="7">
    <location>
        <position position="167"/>
    </location>
    <ligand>
        <name>glyoxylate</name>
        <dbReference type="ChEBI" id="CHEBI:36655"/>
    </ligand>
</feature>
<feature type="binding site" evidence="7">
    <location>
        <begin position="342"/>
        <end position="343"/>
    </location>
    <ligand>
        <name>FMN</name>
        <dbReference type="ChEBI" id="CHEBI:58210"/>
    </ligand>
</feature>
<feature type="domain" description="FMN hydroxy acid dehydrogenase" evidence="8">
    <location>
        <begin position="9"/>
        <end position="393"/>
    </location>
</feature>
<feature type="active site" description="Proton acceptor" evidence="6">
    <location>
        <position position="288"/>
    </location>
</feature>
<dbReference type="InterPro" id="IPR037396">
    <property type="entry name" value="FMN_HAD"/>
</dbReference>
<feature type="binding site" evidence="7">
    <location>
        <position position="176"/>
    </location>
    <ligand>
        <name>glyoxylate</name>
        <dbReference type="ChEBI" id="CHEBI:36655"/>
    </ligand>
</feature>
<comment type="caution">
    <text evidence="9">The sequence shown here is derived from an EMBL/GenBank/DDBJ whole genome shotgun (WGS) entry which is preliminary data.</text>
</comment>
<dbReference type="Gene3D" id="3.20.20.70">
    <property type="entry name" value="Aldolase class I"/>
    <property type="match status" value="1"/>
</dbReference>
<dbReference type="CDD" id="cd02809">
    <property type="entry name" value="alpha_hydroxyacid_oxid_FMN"/>
    <property type="match status" value="1"/>
</dbReference>
<dbReference type="Proteomes" id="UP000317288">
    <property type="component" value="Unassembled WGS sequence"/>
</dbReference>
<evidence type="ECO:0000256" key="4">
    <source>
        <dbReference type="ARBA" id="ARBA00023002"/>
    </source>
</evidence>
<feature type="binding site" evidence="7">
    <location>
        <position position="141"/>
    </location>
    <ligand>
        <name>glyoxylate</name>
        <dbReference type="ChEBI" id="CHEBI:36655"/>
    </ligand>
</feature>
<feature type="binding site" evidence="7">
    <location>
        <begin position="88"/>
        <end position="90"/>
    </location>
    <ligand>
        <name>FMN</name>
        <dbReference type="ChEBI" id="CHEBI:58210"/>
    </ligand>
</feature>
<organism evidence="9 10">
    <name type="scientific">Vreelandella titanicae</name>
    <dbReference type="NCBI Taxonomy" id="664683"/>
    <lineage>
        <taxon>Bacteria</taxon>
        <taxon>Pseudomonadati</taxon>
        <taxon>Pseudomonadota</taxon>
        <taxon>Gammaproteobacteria</taxon>
        <taxon>Oceanospirillales</taxon>
        <taxon>Halomonadaceae</taxon>
        <taxon>Vreelandella</taxon>
    </lineage>
</organism>
<keyword evidence="4" id="KW-0560">Oxidoreductase</keyword>
<dbReference type="PANTHER" id="PTHR10578">
    <property type="entry name" value="S -2-HYDROXY-ACID OXIDASE-RELATED"/>
    <property type="match status" value="1"/>
</dbReference>